<dbReference type="SMART" id="SM00239">
    <property type="entry name" value="C2"/>
    <property type="match status" value="1"/>
</dbReference>
<dbReference type="EMBL" id="LN714487">
    <property type="protein sequence ID" value="CEL70931.1"/>
    <property type="molecule type" value="Genomic_DNA"/>
</dbReference>
<evidence type="ECO:0000256" key="1">
    <source>
        <dbReference type="ARBA" id="ARBA00022723"/>
    </source>
</evidence>
<dbReference type="InParanoid" id="F0VR26"/>
<reference evidence="5" key="1">
    <citation type="submission" date="2011-02" db="EMBL/GenBank/DDBJ databases">
        <authorList>
            <person name="Aslett M."/>
        </authorList>
    </citation>
    <scope>NUCLEOTIDE SEQUENCE</scope>
    <source>
        <strain evidence="5">Liverpool</strain>
    </source>
</reference>
<evidence type="ECO:0000256" key="3">
    <source>
        <dbReference type="SAM" id="MobiDB-lite"/>
    </source>
</evidence>
<evidence type="ECO:0000313" key="7">
    <source>
        <dbReference type="Proteomes" id="UP000007494"/>
    </source>
</evidence>
<gene>
    <name evidence="6" type="ORF">BN1204_065990</name>
    <name evidence="5" type="ORF">NCLIV_065990</name>
</gene>
<keyword evidence="1" id="KW-0479">Metal-binding</keyword>
<feature type="compositionally biased region" description="Basic and acidic residues" evidence="3">
    <location>
        <begin position="265"/>
        <end position="282"/>
    </location>
</feature>
<feature type="compositionally biased region" description="Pro residues" evidence="3">
    <location>
        <begin position="199"/>
        <end position="222"/>
    </location>
</feature>
<feature type="region of interest" description="Disordered" evidence="3">
    <location>
        <begin position="261"/>
        <end position="315"/>
    </location>
</feature>
<dbReference type="GO" id="GO:0046872">
    <property type="term" value="F:metal ion binding"/>
    <property type="evidence" value="ECO:0007669"/>
    <property type="project" value="UniProtKB-KW"/>
</dbReference>
<dbReference type="SUPFAM" id="SSF49562">
    <property type="entry name" value="C2 domain (Calcium/lipid-binding domain, CaLB)"/>
    <property type="match status" value="1"/>
</dbReference>
<keyword evidence="2" id="KW-0106">Calcium</keyword>
<dbReference type="OMA" id="QIVFELW"/>
<dbReference type="VEuPathDB" id="ToxoDB:NCLIV_065990"/>
<keyword evidence="7" id="KW-1185">Reference proteome</keyword>
<dbReference type="PROSITE" id="PS50004">
    <property type="entry name" value="C2"/>
    <property type="match status" value="1"/>
</dbReference>
<dbReference type="AlphaFoldDB" id="F0VR26"/>
<evidence type="ECO:0000259" key="4">
    <source>
        <dbReference type="PROSITE" id="PS50004"/>
    </source>
</evidence>
<dbReference type="CDD" id="cd00030">
    <property type="entry name" value="C2"/>
    <property type="match status" value="1"/>
</dbReference>
<reference evidence="6" key="4">
    <citation type="journal article" date="2015" name="PLoS ONE">
        <title>Comprehensive Evaluation of Toxoplasma gondii VEG and Neospora caninum LIV Genomes with Tachyzoite Stage Transcriptome and Proteome Defines Novel Transcript Features.</title>
        <authorList>
            <person name="Ramaprasad A."/>
            <person name="Mourier T."/>
            <person name="Naeem R."/>
            <person name="Malas T.B."/>
            <person name="Moussa E."/>
            <person name="Panigrahi A."/>
            <person name="Vermont S.J."/>
            <person name="Otto T.D."/>
            <person name="Wastling J."/>
            <person name="Pain A."/>
        </authorList>
    </citation>
    <scope>NUCLEOTIDE SEQUENCE</scope>
    <source>
        <strain evidence="6">Liverpool</strain>
    </source>
</reference>
<protein>
    <submittedName>
        <fullName evidence="6">C2 domain-containing protein, putative</fullName>
    </submittedName>
    <submittedName>
        <fullName evidence="5">Putative C2 domain-containing protein</fullName>
    </submittedName>
</protein>
<dbReference type="PANTHER" id="PTHR45911">
    <property type="entry name" value="C2 DOMAIN-CONTAINING PROTEIN"/>
    <property type="match status" value="1"/>
</dbReference>
<dbReference type="Gene3D" id="2.60.40.150">
    <property type="entry name" value="C2 domain"/>
    <property type="match status" value="1"/>
</dbReference>
<dbReference type="EMBL" id="FR823393">
    <property type="protein sequence ID" value="CBZ56173.1"/>
    <property type="molecule type" value="Genomic_DNA"/>
</dbReference>
<accession>F0VR26</accession>
<dbReference type="InterPro" id="IPR035892">
    <property type="entry name" value="C2_domain_sf"/>
</dbReference>
<reference evidence="7" key="3">
    <citation type="journal article" date="2012" name="PLoS Pathog.">
        <title>Comparative genomics of the apicomplexan parasites Toxoplasma gondii and Neospora caninum: Coccidia differing in host range and transmission strategy.</title>
        <authorList>
            <person name="Reid A.J."/>
            <person name="Vermont S.J."/>
            <person name="Cotton J.A."/>
            <person name="Harris D."/>
            <person name="Hill-Cawthorne G.A."/>
            <person name="Konen-Waisman S."/>
            <person name="Latham S.M."/>
            <person name="Mourier T."/>
            <person name="Norton R."/>
            <person name="Quail M.A."/>
            <person name="Sanders M."/>
            <person name="Shanmugam D."/>
            <person name="Sohal A."/>
            <person name="Wasmuth J.D."/>
            <person name="Brunk B."/>
            <person name="Grigg M.E."/>
            <person name="Howard J.C."/>
            <person name="Parkinson J."/>
            <person name="Roos D.S."/>
            <person name="Trees A.J."/>
            <person name="Berriman M."/>
            <person name="Pain A."/>
            <person name="Wastling J.M."/>
        </authorList>
    </citation>
    <scope>NUCLEOTIDE SEQUENCE [LARGE SCALE GENOMIC DNA]</scope>
    <source>
        <strain evidence="7">Liverpool</strain>
    </source>
</reference>
<dbReference type="Pfam" id="PF00168">
    <property type="entry name" value="C2"/>
    <property type="match status" value="1"/>
</dbReference>
<dbReference type="GeneID" id="13445396"/>
<name>F0VR26_NEOCL</name>
<dbReference type="OrthoDB" id="5973539at2759"/>
<evidence type="ECO:0000313" key="6">
    <source>
        <dbReference type="EMBL" id="CEL70931.1"/>
    </source>
</evidence>
<evidence type="ECO:0000256" key="2">
    <source>
        <dbReference type="ARBA" id="ARBA00022837"/>
    </source>
</evidence>
<dbReference type="eggNOG" id="KOG2059">
    <property type="taxonomic scope" value="Eukaryota"/>
</dbReference>
<proteinExistence type="predicted"/>
<sequence length="358" mass="38744">MSLPRVQVVVRRGVDLPAMDSGKTSDPYIRFEYRGIQYRTETAKKTVNPVWNQQFTFVYDKEFGPHTLTFEVWDANILLKDKKMGSVTVNLQTLEENKVEDKYYPLEDAALAKIGGALQIELRLLPPHSEAKPSSGGGPQKVVVLTAEQAKAAAQGRLLLTANHPPVGSVPVPPPPYSYPMNPPPPNAPYPQYPVQSSGPPPPYPPQPGPFPGCVTAPPPHGGAPSWLWQAPGQGPPPGPYTSVPQSPVTCVYPSPQVFMGTHPVADRPEGTHMGHSIEKSSDSNSSNGGSSSEDDAKKTEKRKKDRPETMTAESVLIMEIKDIVPSATYGEIAKALIAHNNNKDLALKELVANLNAK</sequence>
<dbReference type="InterPro" id="IPR000008">
    <property type="entry name" value="C2_dom"/>
</dbReference>
<dbReference type="PRINTS" id="PR00360">
    <property type="entry name" value="C2DOMAIN"/>
</dbReference>
<feature type="compositionally biased region" description="Low complexity" evidence="3">
    <location>
        <begin position="283"/>
        <end position="292"/>
    </location>
</feature>
<evidence type="ECO:0000313" key="5">
    <source>
        <dbReference type="EMBL" id="CBZ56173.1"/>
    </source>
</evidence>
<reference evidence="5" key="2">
    <citation type="submission" date="2011-03" db="EMBL/GenBank/DDBJ databases">
        <title>Comparative genomics and transcriptomics of Neospora caninum and Toxoplasma gondii.</title>
        <authorList>
            <person name="Reid A.J."/>
            <person name="Sohal A."/>
            <person name="Harris D."/>
            <person name="Quail M."/>
            <person name="Sanders M."/>
            <person name="Berriman M."/>
            <person name="Wastling J.M."/>
            <person name="Pain A."/>
        </authorList>
    </citation>
    <scope>NUCLEOTIDE SEQUENCE</scope>
    <source>
        <strain evidence="5">Liverpool</strain>
    </source>
</reference>
<dbReference type="Proteomes" id="UP000007494">
    <property type="component" value="Chromosome XII"/>
</dbReference>
<organism evidence="5 7">
    <name type="scientific">Neospora caninum (strain Liverpool)</name>
    <dbReference type="NCBI Taxonomy" id="572307"/>
    <lineage>
        <taxon>Eukaryota</taxon>
        <taxon>Sar</taxon>
        <taxon>Alveolata</taxon>
        <taxon>Apicomplexa</taxon>
        <taxon>Conoidasida</taxon>
        <taxon>Coccidia</taxon>
        <taxon>Eucoccidiorida</taxon>
        <taxon>Eimeriorina</taxon>
        <taxon>Sarcocystidae</taxon>
        <taxon>Neospora</taxon>
    </lineage>
</organism>
<dbReference type="RefSeq" id="XP_003886199.1">
    <property type="nucleotide sequence ID" value="XM_003886150.1"/>
</dbReference>
<feature type="region of interest" description="Disordered" evidence="3">
    <location>
        <begin position="188"/>
        <end position="243"/>
    </location>
</feature>
<feature type="domain" description="C2" evidence="4">
    <location>
        <begin position="1"/>
        <end position="104"/>
    </location>
</feature>